<accession>A0A4Y2V3Z4</accession>
<sequence>MWHRFLYTNYLSGRGQRIRLHKASTQCDPLSSFNVISFETECDASFSMVSDMGLFSLCLPLIPFWRRFYADMGLTDYLPAFHGSKP</sequence>
<comment type="caution">
    <text evidence="1">The sequence shown here is derived from an EMBL/GenBank/DDBJ whole genome shotgun (WGS) entry which is preliminary data.</text>
</comment>
<keyword evidence="2" id="KW-1185">Reference proteome</keyword>
<dbReference type="EMBL" id="BGPR01043369">
    <property type="protein sequence ID" value="GBO19963.1"/>
    <property type="molecule type" value="Genomic_DNA"/>
</dbReference>
<proteinExistence type="predicted"/>
<evidence type="ECO:0000313" key="2">
    <source>
        <dbReference type="Proteomes" id="UP000499080"/>
    </source>
</evidence>
<dbReference type="Proteomes" id="UP000499080">
    <property type="component" value="Unassembled WGS sequence"/>
</dbReference>
<organism evidence="1 2">
    <name type="scientific">Araneus ventricosus</name>
    <name type="common">Orbweaver spider</name>
    <name type="synonym">Epeira ventricosa</name>
    <dbReference type="NCBI Taxonomy" id="182803"/>
    <lineage>
        <taxon>Eukaryota</taxon>
        <taxon>Metazoa</taxon>
        <taxon>Ecdysozoa</taxon>
        <taxon>Arthropoda</taxon>
        <taxon>Chelicerata</taxon>
        <taxon>Arachnida</taxon>
        <taxon>Araneae</taxon>
        <taxon>Araneomorphae</taxon>
        <taxon>Entelegynae</taxon>
        <taxon>Araneoidea</taxon>
        <taxon>Araneidae</taxon>
        <taxon>Araneus</taxon>
    </lineage>
</organism>
<protein>
    <submittedName>
        <fullName evidence="1">Uncharacterized protein</fullName>
    </submittedName>
</protein>
<dbReference type="AlphaFoldDB" id="A0A4Y2V3Z4"/>
<gene>
    <name evidence="1" type="ORF">AVEN_157438_1</name>
</gene>
<evidence type="ECO:0000313" key="1">
    <source>
        <dbReference type="EMBL" id="GBO19963.1"/>
    </source>
</evidence>
<name>A0A4Y2V3Z4_ARAVE</name>
<reference evidence="1 2" key="1">
    <citation type="journal article" date="2019" name="Sci. Rep.">
        <title>Orb-weaving spider Araneus ventricosus genome elucidates the spidroin gene catalogue.</title>
        <authorList>
            <person name="Kono N."/>
            <person name="Nakamura H."/>
            <person name="Ohtoshi R."/>
            <person name="Moran D.A.P."/>
            <person name="Shinohara A."/>
            <person name="Yoshida Y."/>
            <person name="Fujiwara M."/>
            <person name="Mori M."/>
            <person name="Tomita M."/>
            <person name="Arakawa K."/>
        </authorList>
    </citation>
    <scope>NUCLEOTIDE SEQUENCE [LARGE SCALE GENOMIC DNA]</scope>
</reference>